<organism evidence="1 2">
    <name type="scientific">Formivibrio citricus</name>
    <dbReference type="NCBI Taxonomy" id="83765"/>
    <lineage>
        <taxon>Bacteria</taxon>
        <taxon>Pseudomonadati</taxon>
        <taxon>Pseudomonadota</taxon>
        <taxon>Betaproteobacteria</taxon>
        <taxon>Neisseriales</taxon>
        <taxon>Chitinibacteraceae</taxon>
        <taxon>Formivibrio</taxon>
    </lineage>
</organism>
<accession>A0A1I5BTY6</accession>
<keyword evidence="2" id="KW-1185">Reference proteome</keyword>
<gene>
    <name evidence="1" type="ORF">SAMN05660284_02243</name>
</gene>
<dbReference type="Proteomes" id="UP000242869">
    <property type="component" value="Unassembled WGS sequence"/>
</dbReference>
<sequence>MNLSAGLHITPKGVDEVKNRVYKLSIRKRSVLILLEKPQTVEYVIQKSVFHKDEILEEINSLIRDGFLTASGDVPGGAPAAKPSEAQAAAGGASGGGNFQLSDDIILSEAKFLLVDFCVDTFGTQSQSYVDEIGECKNAKNLYLSLRNIYAATEKQYPNRVAALLGVIKEINETA</sequence>
<proteinExistence type="predicted"/>
<reference evidence="2" key="1">
    <citation type="submission" date="2016-10" db="EMBL/GenBank/DDBJ databases">
        <authorList>
            <person name="Varghese N."/>
            <person name="Submissions S."/>
        </authorList>
    </citation>
    <scope>NUCLEOTIDE SEQUENCE [LARGE SCALE GENOMIC DNA]</scope>
    <source>
        <strain evidence="2">DSM 6150</strain>
    </source>
</reference>
<dbReference type="STRING" id="83765.SAMN05660284_02243"/>
<dbReference type="OrthoDB" id="9852810at2"/>
<dbReference type="RefSeq" id="WP_091196314.1">
    <property type="nucleotide sequence ID" value="NZ_FOVE01000017.1"/>
</dbReference>
<protein>
    <submittedName>
        <fullName evidence="1">Uncharacterized protein</fullName>
    </submittedName>
</protein>
<dbReference type="AlphaFoldDB" id="A0A1I5BTY6"/>
<evidence type="ECO:0000313" key="2">
    <source>
        <dbReference type="Proteomes" id="UP000242869"/>
    </source>
</evidence>
<name>A0A1I5BTY6_9NEIS</name>
<dbReference type="EMBL" id="FOVE01000017">
    <property type="protein sequence ID" value="SFN78170.1"/>
    <property type="molecule type" value="Genomic_DNA"/>
</dbReference>
<evidence type="ECO:0000313" key="1">
    <source>
        <dbReference type="EMBL" id="SFN78170.1"/>
    </source>
</evidence>